<reference evidence="1 2" key="1">
    <citation type="submission" date="2018-05" db="EMBL/GenBank/DDBJ databases">
        <title>Genomic Encyclopedia of Type Strains, Phase IV (KMG-IV): sequencing the most valuable type-strain genomes for metagenomic binning, comparative biology and taxonomic classification.</title>
        <authorList>
            <person name="Goeker M."/>
        </authorList>
    </citation>
    <scope>NUCLEOTIDE SEQUENCE [LARGE SCALE GENOMIC DNA]</scope>
    <source>
        <strain evidence="1 2">DSM 29661</strain>
    </source>
</reference>
<proteinExistence type="predicted"/>
<sequence>MSMYQSDYTTFMNDFLQKNPSVAEDQQRLRLTWWDKQVDVNEQRGFQEAKVQQKPYVYQPD</sequence>
<evidence type="ECO:0000313" key="2">
    <source>
        <dbReference type="Proteomes" id="UP000247555"/>
    </source>
</evidence>
<dbReference type="Proteomes" id="UP000247555">
    <property type="component" value="Unassembled WGS sequence"/>
</dbReference>
<gene>
    <name evidence="1" type="ORF">DFR34_12418</name>
</gene>
<name>A0A318KF76_9NEIS</name>
<protein>
    <submittedName>
        <fullName evidence="1">Uncharacterized protein DUF3460</fullName>
    </submittedName>
</protein>
<dbReference type="RefSeq" id="WP_245906899.1">
    <property type="nucleotide sequence ID" value="NZ_CALCOA010000223.1"/>
</dbReference>
<dbReference type="EMBL" id="QJKI01000024">
    <property type="protein sequence ID" value="PXX75878.1"/>
    <property type="molecule type" value="Genomic_DNA"/>
</dbReference>
<dbReference type="Pfam" id="PF11943">
    <property type="entry name" value="DUF3460"/>
    <property type="match status" value="1"/>
</dbReference>
<dbReference type="AlphaFoldDB" id="A0A318KF76"/>
<organism evidence="1 2">
    <name type="scientific">Rivihabitans pingtungensis</name>
    <dbReference type="NCBI Taxonomy" id="1054498"/>
    <lineage>
        <taxon>Bacteria</taxon>
        <taxon>Pseudomonadati</taxon>
        <taxon>Pseudomonadota</taxon>
        <taxon>Betaproteobacteria</taxon>
        <taxon>Neisseriales</taxon>
        <taxon>Aquaspirillaceae</taxon>
        <taxon>Rivihabitans</taxon>
    </lineage>
</organism>
<keyword evidence="2" id="KW-1185">Reference proteome</keyword>
<accession>A0A318KF76</accession>
<dbReference type="InterPro" id="IPR021853">
    <property type="entry name" value="DUF3460"/>
</dbReference>
<evidence type="ECO:0000313" key="1">
    <source>
        <dbReference type="EMBL" id="PXX75878.1"/>
    </source>
</evidence>
<comment type="caution">
    <text evidence="1">The sequence shown here is derived from an EMBL/GenBank/DDBJ whole genome shotgun (WGS) entry which is preliminary data.</text>
</comment>